<sequence>MSRMADIRFVPKLPRMEARHEETNKVARAILDDELAIRAAKTERLRQARLAREAVGTPERPPVSEGPKRAIPKRNRKS</sequence>
<dbReference type="EMBL" id="BSPC01000090">
    <property type="protein sequence ID" value="GLS23924.1"/>
    <property type="molecule type" value="Genomic_DNA"/>
</dbReference>
<accession>A0ABQ6CZ12</accession>
<proteinExistence type="predicted"/>
<comment type="caution">
    <text evidence="2">The sequence shown here is derived from an EMBL/GenBank/DDBJ whole genome shotgun (WGS) entry which is preliminary data.</text>
</comment>
<gene>
    <name evidence="2" type="ORF">GCM10007874_69450</name>
</gene>
<dbReference type="RefSeq" id="WP_284316851.1">
    <property type="nucleotide sequence ID" value="NZ_BSPC01000090.1"/>
</dbReference>
<keyword evidence="3" id="KW-1185">Reference proteome</keyword>
<evidence type="ECO:0000313" key="3">
    <source>
        <dbReference type="Proteomes" id="UP001156882"/>
    </source>
</evidence>
<name>A0ABQ6CZ12_9HYPH</name>
<reference evidence="3" key="1">
    <citation type="journal article" date="2019" name="Int. J. Syst. Evol. Microbiol.">
        <title>The Global Catalogue of Microorganisms (GCM) 10K type strain sequencing project: providing services to taxonomists for standard genome sequencing and annotation.</title>
        <authorList>
            <consortium name="The Broad Institute Genomics Platform"/>
            <consortium name="The Broad Institute Genome Sequencing Center for Infectious Disease"/>
            <person name="Wu L."/>
            <person name="Ma J."/>
        </authorList>
    </citation>
    <scope>NUCLEOTIDE SEQUENCE [LARGE SCALE GENOMIC DNA]</scope>
    <source>
        <strain evidence="3">NBRC 101365</strain>
    </source>
</reference>
<organism evidence="2 3">
    <name type="scientific">Labrys miyagiensis</name>
    <dbReference type="NCBI Taxonomy" id="346912"/>
    <lineage>
        <taxon>Bacteria</taxon>
        <taxon>Pseudomonadati</taxon>
        <taxon>Pseudomonadota</taxon>
        <taxon>Alphaproteobacteria</taxon>
        <taxon>Hyphomicrobiales</taxon>
        <taxon>Xanthobacteraceae</taxon>
        <taxon>Labrys</taxon>
    </lineage>
</organism>
<protein>
    <submittedName>
        <fullName evidence="2">Uncharacterized protein</fullName>
    </submittedName>
</protein>
<feature type="region of interest" description="Disordered" evidence="1">
    <location>
        <begin position="49"/>
        <end position="78"/>
    </location>
</feature>
<evidence type="ECO:0000256" key="1">
    <source>
        <dbReference type="SAM" id="MobiDB-lite"/>
    </source>
</evidence>
<evidence type="ECO:0000313" key="2">
    <source>
        <dbReference type="EMBL" id="GLS23924.1"/>
    </source>
</evidence>
<dbReference type="Proteomes" id="UP001156882">
    <property type="component" value="Unassembled WGS sequence"/>
</dbReference>